<sequence length="44" mass="4748">MGRIIKLLLLLAILGLIGLTGYAYLADLSPERHDVTLPVTLDAN</sequence>
<gene>
    <name evidence="1" type="ORF">SAMN04488103_1184</name>
</gene>
<evidence type="ECO:0000313" key="1">
    <source>
        <dbReference type="EMBL" id="SEO26672.1"/>
    </source>
</evidence>
<dbReference type="EMBL" id="FOCE01000018">
    <property type="protein sequence ID" value="SEO26672.1"/>
    <property type="molecule type" value="Genomic_DNA"/>
</dbReference>
<accession>A0A1H8NAS6</accession>
<proteinExistence type="predicted"/>
<keyword evidence="2" id="KW-1185">Reference proteome</keyword>
<organism evidence="1 2">
    <name type="scientific">Gemmobacter aquatilis</name>
    <dbReference type="NCBI Taxonomy" id="933059"/>
    <lineage>
        <taxon>Bacteria</taxon>
        <taxon>Pseudomonadati</taxon>
        <taxon>Pseudomonadota</taxon>
        <taxon>Alphaproteobacteria</taxon>
        <taxon>Rhodobacterales</taxon>
        <taxon>Paracoccaceae</taxon>
        <taxon>Gemmobacter</taxon>
    </lineage>
</organism>
<dbReference type="Proteomes" id="UP000198761">
    <property type="component" value="Unassembled WGS sequence"/>
</dbReference>
<evidence type="ECO:0000313" key="2">
    <source>
        <dbReference type="Proteomes" id="UP000198761"/>
    </source>
</evidence>
<dbReference type="STRING" id="933059.SAMN04488103_1184"/>
<dbReference type="AlphaFoldDB" id="A0A1H8NAS6"/>
<reference evidence="1 2" key="1">
    <citation type="submission" date="2016-10" db="EMBL/GenBank/DDBJ databases">
        <authorList>
            <person name="de Groot N.N."/>
        </authorList>
    </citation>
    <scope>NUCLEOTIDE SEQUENCE [LARGE SCALE GENOMIC DNA]</scope>
    <source>
        <strain evidence="1 2">DSM 3857</strain>
    </source>
</reference>
<name>A0A1H8NAS6_9RHOB</name>
<protein>
    <submittedName>
        <fullName evidence="1">Uncharacterized protein</fullName>
    </submittedName>
</protein>
<dbReference type="RefSeq" id="WP_091303611.1">
    <property type="nucleotide sequence ID" value="NZ_FOCE01000018.1"/>
</dbReference>